<evidence type="ECO:0000256" key="6">
    <source>
        <dbReference type="PROSITE-ProRule" id="PRU00042"/>
    </source>
</evidence>
<evidence type="ECO:0000256" key="3">
    <source>
        <dbReference type="ARBA" id="ARBA00022771"/>
    </source>
</evidence>
<feature type="region of interest" description="Disordered" evidence="7">
    <location>
        <begin position="301"/>
        <end position="325"/>
    </location>
</feature>
<feature type="domain" description="C2H2-type" evidence="8">
    <location>
        <begin position="570"/>
        <end position="598"/>
    </location>
</feature>
<dbReference type="PANTHER" id="PTHR24393">
    <property type="entry name" value="ZINC FINGER PROTEIN"/>
    <property type="match status" value="1"/>
</dbReference>
<evidence type="ECO:0000256" key="2">
    <source>
        <dbReference type="ARBA" id="ARBA00022737"/>
    </source>
</evidence>
<feature type="domain" description="C2H2-type" evidence="8">
    <location>
        <begin position="406"/>
        <end position="433"/>
    </location>
</feature>
<dbReference type="EMBL" id="GDRN01100420">
    <property type="protein sequence ID" value="JAI58582.1"/>
    <property type="molecule type" value="Transcribed_RNA"/>
</dbReference>
<feature type="domain" description="C2H2-type" evidence="8">
    <location>
        <begin position="377"/>
        <end position="404"/>
    </location>
</feature>
<dbReference type="Gene3D" id="3.30.160.60">
    <property type="entry name" value="Classic Zinc Finger"/>
    <property type="match status" value="7"/>
</dbReference>
<dbReference type="SMART" id="SM00355">
    <property type="entry name" value="ZnF_C2H2"/>
    <property type="match status" value="12"/>
</dbReference>
<keyword evidence="2" id="KW-0677">Repeat</keyword>
<feature type="region of interest" description="Disordered" evidence="7">
    <location>
        <begin position="341"/>
        <end position="364"/>
    </location>
</feature>
<keyword evidence="4" id="KW-0862">Zinc</keyword>
<evidence type="ECO:0000256" key="4">
    <source>
        <dbReference type="ARBA" id="ARBA00022833"/>
    </source>
</evidence>
<dbReference type="InterPro" id="IPR036236">
    <property type="entry name" value="Znf_C2H2_sf"/>
</dbReference>
<evidence type="ECO:0000259" key="8">
    <source>
        <dbReference type="PROSITE" id="PS50157"/>
    </source>
</evidence>
<dbReference type="AlphaFoldDB" id="A0A0P4W5B4"/>
<proteinExistence type="predicted"/>
<sequence>MSGSMQQGDQCLSRDGMCQVEFIIVEEEEDVEEDVLFISVGHTSVASQTDSDYFDALQPSIPGVPIFYCGQPSPGTATTQCLIPHLTDACVGTASTQYLMPHLTDACIGTDTPGTCFVQSRGTCPPHKPATSSTGVALKTANVKVKINEATPDTLSRRAVPPTAAVRTKTATHTFPASTQKMRGRKRKVLSGRGEKKNSTKHIPAGSSKTSGKRRRRKKQDDDYEYDLGDSEGDADQVLRDEYDDIDEEWRAEKELKGDDSETDGDEKEMLRDKKLDWKATKDECGEEADYKTLMDKVTNYGETSEEYDDEEDDNDDGYEEYDNKYDIEKSNRVIKAGIKDLDSESSTSRQQRKHSEKAKQRYHQEKVVKEDGRVVYQCLKCSEEFELRVHLKKHRKVHAAKVRIYECNYCDKVFTEARRYYSHLALHNRHFECQVCQRQFSLLGNLKKHLATHEDAPDQVCEVCGHQFSTPDQLQHHHQTQHQDDSVREYKMECEHCGKKYVREEAYKQHTSGAPYKCSLCEVSLGCETKLKTHVRTQHGQCVCEFCGKSFKKNSLIHHIKIVHREACVPCPHCPKKFTYRSKMLAHLDANHSQEKKYKCGICGYTARTVNTLNLHRRRCHQDPALSPQYSCKLCTRKFHLPSKLALHYRVHTGEKPYQCQSCGKAFATKYNRAEHERCVHGERMLLHHPDGSSSVQIIKHRRAPRAPGRRCELCGLDLPTSWAMVTHMKEQHNAQTLPNAPPEEDVAVAALEAQEGEMGTVVGEYEVSGEPVKCESVVNSGEEDLLLAATPGVVSIPEYATHVEIDGVEYQVLRQ</sequence>
<organism evidence="9">
    <name type="scientific">Scylla olivacea</name>
    <name type="common">Orange mud crab</name>
    <name type="synonym">Cancer olivacea</name>
    <dbReference type="NCBI Taxonomy" id="85551"/>
    <lineage>
        <taxon>Eukaryota</taxon>
        <taxon>Metazoa</taxon>
        <taxon>Ecdysozoa</taxon>
        <taxon>Arthropoda</taxon>
        <taxon>Crustacea</taxon>
        <taxon>Multicrustacea</taxon>
        <taxon>Malacostraca</taxon>
        <taxon>Eumalacostraca</taxon>
        <taxon>Eucarida</taxon>
        <taxon>Decapoda</taxon>
        <taxon>Pleocyemata</taxon>
        <taxon>Brachyura</taxon>
        <taxon>Eubrachyura</taxon>
        <taxon>Portunoidea</taxon>
        <taxon>Portunidae</taxon>
        <taxon>Portuninae</taxon>
        <taxon>Scylla</taxon>
    </lineage>
</organism>
<evidence type="ECO:0000256" key="5">
    <source>
        <dbReference type="ARBA" id="ARBA00023242"/>
    </source>
</evidence>
<evidence type="ECO:0000256" key="1">
    <source>
        <dbReference type="ARBA" id="ARBA00022723"/>
    </source>
</evidence>
<dbReference type="InterPro" id="IPR013087">
    <property type="entry name" value="Znf_C2H2_type"/>
</dbReference>
<feature type="domain" description="C2H2-type" evidence="8">
    <location>
        <begin position="599"/>
        <end position="622"/>
    </location>
</feature>
<accession>A0A0P4W5B4</accession>
<feature type="domain" description="C2H2-type" evidence="8">
    <location>
        <begin position="432"/>
        <end position="459"/>
    </location>
</feature>
<dbReference type="PROSITE" id="PS50157">
    <property type="entry name" value="ZINC_FINGER_C2H2_2"/>
    <property type="match status" value="8"/>
</dbReference>
<protein>
    <recommendedName>
        <fullName evidence="8">C2H2-type domain-containing protein</fullName>
    </recommendedName>
</protein>
<dbReference type="PROSITE" id="PS00028">
    <property type="entry name" value="ZINC_FINGER_C2H2_1"/>
    <property type="match status" value="9"/>
</dbReference>
<dbReference type="Pfam" id="PF00096">
    <property type="entry name" value="zf-C2H2"/>
    <property type="match status" value="3"/>
</dbReference>
<dbReference type="PANTHER" id="PTHR24393:SF34">
    <property type="entry name" value="PR_SET DOMAIN 13"/>
    <property type="match status" value="1"/>
</dbReference>
<dbReference type="GO" id="GO:0008270">
    <property type="term" value="F:zinc ion binding"/>
    <property type="evidence" value="ECO:0007669"/>
    <property type="project" value="UniProtKB-KW"/>
</dbReference>
<dbReference type="SUPFAM" id="SSF57667">
    <property type="entry name" value="beta-beta-alpha zinc fingers"/>
    <property type="match status" value="5"/>
</dbReference>
<feature type="domain" description="C2H2-type" evidence="8">
    <location>
        <begin position="659"/>
        <end position="682"/>
    </location>
</feature>
<keyword evidence="1" id="KW-0479">Metal-binding</keyword>
<feature type="compositionally biased region" description="Acidic residues" evidence="7">
    <location>
        <begin position="222"/>
        <end position="235"/>
    </location>
</feature>
<dbReference type="GO" id="GO:0001228">
    <property type="term" value="F:DNA-binding transcription activator activity, RNA polymerase II-specific"/>
    <property type="evidence" value="ECO:0007669"/>
    <property type="project" value="TreeGrafter"/>
</dbReference>
<reference evidence="9" key="1">
    <citation type="submission" date="2015-09" db="EMBL/GenBank/DDBJ databases">
        <title>Scylla olivacea transcriptome.</title>
        <authorList>
            <person name="Ikhwanuddin M."/>
        </authorList>
    </citation>
    <scope>NUCLEOTIDE SEQUENCE</scope>
</reference>
<dbReference type="EMBL" id="GDRN01100419">
    <property type="protein sequence ID" value="JAI58583.1"/>
    <property type="molecule type" value="Transcribed_RNA"/>
</dbReference>
<dbReference type="GO" id="GO:0000978">
    <property type="term" value="F:RNA polymerase II cis-regulatory region sequence-specific DNA binding"/>
    <property type="evidence" value="ECO:0007669"/>
    <property type="project" value="TreeGrafter"/>
</dbReference>
<feature type="domain" description="C2H2-type" evidence="8">
    <location>
        <begin position="631"/>
        <end position="658"/>
    </location>
</feature>
<keyword evidence="3 6" id="KW-0863">Zinc-finger</keyword>
<keyword evidence="5" id="KW-0539">Nucleus</keyword>
<dbReference type="FunFam" id="3.30.160.60:FF:002343">
    <property type="entry name" value="Zinc finger protein 33A"/>
    <property type="match status" value="1"/>
</dbReference>
<feature type="compositionally biased region" description="Acidic residues" evidence="7">
    <location>
        <begin position="304"/>
        <end position="321"/>
    </location>
</feature>
<evidence type="ECO:0000313" key="9">
    <source>
        <dbReference type="EMBL" id="JAI58583.1"/>
    </source>
</evidence>
<feature type="region of interest" description="Disordered" evidence="7">
    <location>
        <begin position="152"/>
        <end position="239"/>
    </location>
</feature>
<evidence type="ECO:0000256" key="7">
    <source>
        <dbReference type="SAM" id="MobiDB-lite"/>
    </source>
</evidence>
<feature type="compositionally biased region" description="Polar residues" evidence="7">
    <location>
        <begin position="169"/>
        <end position="181"/>
    </location>
</feature>
<feature type="domain" description="C2H2-type" evidence="8">
    <location>
        <begin position="460"/>
        <end position="488"/>
    </location>
</feature>
<dbReference type="GO" id="GO:0005634">
    <property type="term" value="C:nucleus"/>
    <property type="evidence" value="ECO:0007669"/>
    <property type="project" value="UniProtKB-SubCell"/>
</dbReference>
<name>A0A0P4W5B4_SCYOL</name>